<dbReference type="GO" id="GO:0043565">
    <property type="term" value="F:sequence-specific DNA binding"/>
    <property type="evidence" value="ECO:0007669"/>
    <property type="project" value="InterPro"/>
</dbReference>
<evidence type="ECO:0000313" key="5">
    <source>
        <dbReference type="EMBL" id="QJE94418.1"/>
    </source>
</evidence>
<dbReference type="InterPro" id="IPR020449">
    <property type="entry name" value="Tscrpt_reg_AraC-type_HTH"/>
</dbReference>
<feature type="domain" description="HTH araC/xylS-type" evidence="4">
    <location>
        <begin position="11"/>
        <end position="109"/>
    </location>
</feature>
<keyword evidence="6" id="KW-1185">Reference proteome</keyword>
<dbReference type="AlphaFoldDB" id="A0A858RCU3"/>
<keyword evidence="1" id="KW-0805">Transcription regulation</keyword>
<evidence type="ECO:0000256" key="3">
    <source>
        <dbReference type="ARBA" id="ARBA00023163"/>
    </source>
</evidence>
<keyword evidence="2" id="KW-0238">DNA-binding</keyword>
<dbReference type="PROSITE" id="PS01124">
    <property type="entry name" value="HTH_ARAC_FAMILY_2"/>
    <property type="match status" value="1"/>
</dbReference>
<keyword evidence="3" id="KW-0804">Transcription</keyword>
<dbReference type="SUPFAM" id="SSF46689">
    <property type="entry name" value="Homeodomain-like"/>
    <property type="match status" value="2"/>
</dbReference>
<dbReference type="PANTHER" id="PTHR46796:SF14">
    <property type="entry name" value="TRANSCRIPTIONAL REGULATORY PROTEIN"/>
    <property type="match status" value="1"/>
</dbReference>
<dbReference type="PANTHER" id="PTHR46796">
    <property type="entry name" value="HTH-TYPE TRANSCRIPTIONAL ACTIVATOR RHAS-RELATED"/>
    <property type="match status" value="1"/>
</dbReference>
<dbReference type="InterPro" id="IPR018062">
    <property type="entry name" value="HTH_AraC-typ_CS"/>
</dbReference>
<dbReference type="SMART" id="SM00342">
    <property type="entry name" value="HTH_ARAC"/>
    <property type="match status" value="1"/>
</dbReference>
<evidence type="ECO:0000256" key="2">
    <source>
        <dbReference type="ARBA" id="ARBA00023125"/>
    </source>
</evidence>
<evidence type="ECO:0000313" key="6">
    <source>
        <dbReference type="Proteomes" id="UP000501812"/>
    </source>
</evidence>
<dbReference type="PROSITE" id="PS00041">
    <property type="entry name" value="HTH_ARAC_FAMILY_1"/>
    <property type="match status" value="1"/>
</dbReference>
<name>A0A858RCU3_9BACT</name>
<dbReference type="InterPro" id="IPR018060">
    <property type="entry name" value="HTH_AraC"/>
</dbReference>
<proteinExistence type="predicted"/>
<dbReference type="Pfam" id="PF12833">
    <property type="entry name" value="HTH_18"/>
    <property type="match status" value="1"/>
</dbReference>
<evidence type="ECO:0000259" key="4">
    <source>
        <dbReference type="PROSITE" id="PS01124"/>
    </source>
</evidence>
<gene>
    <name evidence="5" type="ORF">HHL09_00990</name>
</gene>
<dbReference type="InterPro" id="IPR050204">
    <property type="entry name" value="AraC_XylS_family_regulators"/>
</dbReference>
<organism evidence="5 6">
    <name type="scientific">Luteolibacter luteus</name>
    <dbReference type="NCBI Taxonomy" id="2728835"/>
    <lineage>
        <taxon>Bacteria</taxon>
        <taxon>Pseudomonadati</taxon>
        <taxon>Verrucomicrobiota</taxon>
        <taxon>Verrucomicrobiia</taxon>
        <taxon>Verrucomicrobiales</taxon>
        <taxon>Verrucomicrobiaceae</taxon>
        <taxon>Luteolibacter</taxon>
    </lineage>
</organism>
<dbReference type="RefSeq" id="WP_169452639.1">
    <property type="nucleotide sequence ID" value="NZ_CP051774.1"/>
</dbReference>
<dbReference type="Gene3D" id="1.10.10.60">
    <property type="entry name" value="Homeodomain-like"/>
    <property type="match status" value="2"/>
</dbReference>
<dbReference type="EMBL" id="CP051774">
    <property type="protein sequence ID" value="QJE94418.1"/>
    <property type="molecule type" value="Genomic_DNA"/>
</dbReference>
<reference evidence="5 6" key="1">
    <citation type="submission" date="2020-04" db="EMBL/GenBank/DDBJ databases">
        <title>Luteolibacter sp. G-1-1-1 isolated from soil.</title>
        <authorList>
            <person name="Dahal R.H."/>
        </authorList>
    </citation>
    <scope>NUCLEOTIDE SEQUENCE [LARGE SCALE GENOMIC DNA]</scope>
    <source>
        <strain evidence="5 6">G-1-1-1</strain>
    </source>
</reference>
<protein>
    <submittedName>
        <fullName evidence="5">Helix-turn-helix transcriptional regulator</fullName>
    </submittedName>
</protein>
<dbReference type="Proteomes" id="UP000501812">
    <property type="component" value="Chromosome"/>
</dbReference>
<accession>A0A858RCU3</accession>
<dbReference type="GO" id="GO:0003700">
    <property type="term" value="F:DNA-binding transcription factor activity"/>
    <property type="evidence" value="ECO:0007669"/>
    <property type="project" value="InterPro"/>
</dbReference>
<dbReference type="InterPro" id="IPR009057">
    <property type="entry name" value="Homeodomain-like_sf"/>
</dbReference>
<sequence length="148" mass="16494">MLHAEVLRRLCLAREALRTDEEPHPSVSEIARRAGFAPHHFIRLFRAVFGGTPHQYRSIAQIDRAKQLLILTDLSVTEICLELGFSSLGSFSTLFTKRSGMTPSAWRQRYANPTPAKEMPAALIPGCLTLMGSPPVEKAISEKRPRQA</sequence>
<dbReference type="KEGG" id="luo:HHL09_00990"/>
<evidence type="ECO:0000256" key="1">
    <source>
        <dbReference type="ARBA" id="ARBA00023015"/>
    </source>
</evidence>
<dbReference type="PRINTS" id="PR00032">
    <property type="entry name" value="HTHARAC"/>
</dbReference>